<evidence type="ECO:0000313" key="3">
    <source>
        <dbReference type="Proteomes" id="UP001148838"/>
    </source>
</evidence>
<evidence type="ECO:0000313" key="2">
    <source>
        <dbReference type="EMBL" id="KAJ4435219.1"/>
    </source>
</evidence>
<keyword evidence="3" id="KW-1185">Reference proteome</keyword>
<sequence>MRVQEKVSASCAKMTEERSMNGDVPSGSKRGFGLGNADGAQSPNLTATADSDRSCSIAGGRLKFFKDKHRRTLTIPNLRNKAQPGNLFQLGFESEPTHFIVRHANHYSTAMGSKTFVQFCPSPVFEKSWPIYAGTHHLTITTQIYENGKFILELSHRKDGDRTSWVPVPKKTYWPPPAAAGTPRQESSTSLSGTVLCNL</sequence>
<proteinExistence type="predicted"/>
<feature type="region of interest" description="Disordered" evidence="1">
    <location>
        <begin position="1"/>
        <end position="49"/>
    </location>
</feature>
<accession>A0ABQ8SM37</accession>
<feature type="compositionally biased region" description="Polar residues" evidence="1">
    <location>
        <begin position="39"/>
        <end position="49"/>
    </location>
</feature>
<organism evidence="2 3">
    <name type="scientific">Periplaneta americana</name>
    <name type="common">American cockroach</name>
    <name type="synonym">Blatta americana</name>
    <dbReference type="NCBI Taxonomy" id="6978"/>
    <lineage>
        <taxon>Eukaryota</taxon>
        <taxon>Metazoa</taxon>
        <taxon>Ecdysozoa</taxon>
        <taxon>Arthropoda</taxon>
        <taxon>Hexapoda</taxon>
        <taxon>Insecta</taxon>
        <taxon>Pterygota</taxon>
        <taxon>Neoptera</taxon>
        <taxon>Polyneoptera</taxon>
        <taxon>Dictyoptera</taxon>
        <taxon>Blattodea</taxon>
        <taxon>Blattoidea</taxon>
        <taxon>Blattidae</taxon>
        <taxon>Blattinae</taxon>
        <taxon>Periplaneta</taxon>
    </lineage>
</organism>
<name>A0ABQ8SM37_PERAM</name>
<protein>
    <submittedName>
        <fullName evidence="2">Uncharacterized protein</fullName>
    </submittedName>
</protein>
<evidence type="ECO:0000256" key="1">
    <source>
        <dbReference type="SAM" id="MobiDB-lite"/>
    </source>
</evidence>
<reference evidence="2 3" key="1">
    <citation type="journal article" date="2022" name="Allergy">
        <title>Genome assembly and annotation of Periplaneta americana reveal a comprehensive cockroach allergen profile.</title>
        <authorList>
            <person name="Wang L."/>
            <person name="Xiong Q."/>
            <person name="Saelim N."/>
            <person name="Wang L."/>
            <person name="Nong W."/>
            <person name="Wan A.T."/>
            <person name="Shi M."/>
            <person name="Liu X."/>
            <person name="Cao Q."/>
            <person name="Hui J.H.L."/>
            <person name="Sookrung N."/>
            <person name="Leung T.F."/>
            <person name="Tungtrongchitr A."/>
            <person name="Tsui S.K.W."/>
        </authorList>
    </citation>
    <scope>NUCLEOTIDE SEQUENCE [LARGE SCALE GENOMIC DNA]</scope>
    <source>
        <strain evidence="2">PWHHKU_190912</strain>
    </source>
</reference>
<gene>
    <name evidence="2" type="ORF">ANN_23797</name>
</gene>
<comment type="caution">
    <text evidence="2">The sequence shown here is derived from an EMBL/GenBank/DDBJ whole genome shotgun (WGS) entry which is preliminary data.</text>
</comment>
<dbReference type="EMBL" id="JAJSOF020000025">
    <property type="protein sequence ID" value="KAJ4435219.1"/>
    <property type="molecule type" value="Genomic_DNA"/>
</dbReference>
<dbReference type="Proteomes" id="UP001148838">
    <property type="component" value="Unassembled WGS sequence"/>
</dbReference>